<reference evidence="2 3" key="1">
    <citation type="journal article" date="2020" name="Genome Biol. Evol.">
        <title>A new high-quality draft genome assembly of the Chinese cordyceps Ophiocordyceps sinensis.</title>
        <authorList>
            <person name="Shu R."/>
            <person name="Zhang J."/>
            <person name="Meng Q."/>
            <person name="Zhang H."/>
            <person name="Zhou G."/>
            <person name="Li M."/>
            <person name="Wu P."/>
            <person name="Zhao Y."/>
            <person name="Chen C."/>
            <person name="Qin Q."/>
        </authorList>
    </citation>
    <scope>NUCLEOTIDE SEQUENCE [LARGE SCALE GENOMIC DNA]</scope>
    <source>
        <strain evidence="2 3">IOZ07</strain>
    </source>
</reference>
<proteinExistence type="predicted"/>
<organism evidence="2 3">
    <name type="scientific">Ophiocordyceps sinensis</name>
    <dbReference type="NCBI Taxonomy" id="72228"/>
    <lineage>
        <taxon>Eukaryota</taxon>
        <taxon>Fungi</taxon>
        <taxon>Dikarya</taxon>
        <taxon>Ascomycota</taxon>
        <taxon>Pezizomycotina</taxon>
        <taxon>Sordariomycetes</taxon>
        <taxon>Hypocreomycetidae</taxon>
        <taxon>Hypocreales</taxon>
        <taxon>Ophiocordycipitaceae</taxon>
        <taxon>Ophiocordyceps</taxon>
    </lineage>
</organism>
<accession>A0A8H4M0C5</accession>
<evidence type="ECO:0000313" key="2">
    <source>
        <dbReference type="EMBL" id="KAF4508040.1"/>
    </source>
</evidence>
<dbReference type="AlphaFoldDB" id="A0A8H4M0C5"/>
<evidence type="ECO:0000313" key="3">
    <source>
        <dbReference type="Proteomes" id="UP000557566"/>
    </source>
</evidence>
<name>A0A8H4M0C5_9HYPO</name>
<evidence type="ECO:0000256" key="1">
    <source>
        <dbReference type="SAM" id="MobiDB-lite"/>
    </source>
</evidence>
<keyword evidence="3" id="KW-1185">Reference proteome</keyword>
<feature type="region of interest" description="Disordered" evidence="1">
    <location>
        <begin position="397"/>
        <end position="424"/>
    </location>
</feature>
<dbReference type="OrthoDB" id="3509362at2759"/>
<sequence length="462" mass="48124">MQLPALAGAVEKLRHAEQQAADKGEVGAGLVHVRQEPGQGLRGLALVEQTTVAQGWLQLAPVVGRQGQDAVQDEVVALGHGEEVVVVGVVGGAASRQDGRDNGGVVVEQSLVLGRVELREQLGDVQRQRRDGRRVDGRGWAVVADGGEGLDPALRGGARHVPGEPVRAHQLEDHVASHGGRGRRRRRGHGGLLDSTGLDAVDEDGHGLAVQGLVWQVGKSDVVVRRVMGETAGAAVAGAGGRGDGARGAPDGNIHQGHVWLGGHEAGHDGGMRHWVGGADDGGHGPGPGVSLGRPLAVEAQAAAVTAPRLGLVALLLAALAHEAPRLDPPYAGLGHMANGGIVARDRRRVARTARQAQAHASGAGQASIASLLDLSAAMADGTRVGAHGLMAVEGPEYRNGASRGRRRRRRGRKRRRRRRWFGDAATMRTSASSVAGGGGCYFWADRVDDEKLEMIPSVTWP</sequence>
<feature type="region of interest" description="Disordered" evidence="1">
    <location>
        <begin position="237"/>
        <end position="256"/>
    </location>
</feature>
<feature type="compositionally biased region" description="Basic residues" evidence="1">
    <location>
        <begin position="404"/>
        <end position="420"/>
    </location>
</feature>
<dbReference type="EMBL" id="JAAVMX010000005">
    <property type="protein sequence ID" value="KAF4508040.1"/>
    <property type="molecule type" value="Genomic_DNA"/>
</dbReference>
<protein>
    <submittedName>
        <fullName evidence="2">Uncharacterized protein</fullName>
    </submittedName>
</protein>
<dbReference type="Proteomes" id="UP000557566">
    <property type="component" value="Unassembled WGS sequence"/>
</dbReference>
<comment type="caution">
    <text evidence="2">The sequence shown here is derived from an EMBL/GenBank/DDBJ whole genome shotgun (WGS) entry which is preliminary data.</text>
</comment>
<gene>
    <name evidence="2" type="ORF">G6O67_004475</name>
</gene>